<organism evidence="1 2">
    <name type="scientific">Micromonospora zamorensis</name>
    <dbReference type="NCBI Taxonomy" id="709883"/>
    <lineage>
        <taxon>Bacteria</taxon>
        <taxon>Bacillati</taxon>
        <taxon>Actinomycetota</taxon>
        <taxon>Actinomycetes</taxon>
        <taxon>Micromonosporales</taxon>
        <taxon>Micromonosporaceae</taxon>
        <taxon>Micromonospora</taxon>
    </lineage>
</organism>
<sequence>MLELYDVVELREAIPGEELPAGAVGTVVHVFNGPPPAYEVEFADADGRTVAMVTLRTDQIVHRDR</sequence>
<dbReference type="Pfam" id="PF16277">
    <property type="entry name" value="DUF4926"/>
    <property type="match status" value="1"/>
</dbReference>
<name>A0ABZ1PJ05_9ACTN</name>
<proteinExistence type="predicted"/>
<dbReference type="InterPro" id="IPR032568">
    <property type="entry name" value="DUF4926"/>
</dbReference>
<accession>A0ABZ1PJ05</accession>
<gene>
    <name evidence="1" type="ORF">OG375_07175</name>
</gene>
<dbReference type="RefSeq" id="WP_328373953.1">
    <property type="nucleotide sequence ID" value="NZ_CP107941.1"/>
</dbReference>
<keyword evidence="2" id="KW-1185">Reference proteome</keyword>
<protein>
    <submittedName>
        <fullName evidence="1">DUF4926 domain-containing protein</fullName>
    </submittedName>
</protein>
<evidence type="ECO:0000313" key="2">
    <source>
        <dbReference type="Proteomes" id="UP001346877"/>
    </source>
</evidence>
<evidence type="ECO:0000313" key="1">
    <source>
        <dbReference type="EMBL" id="WUI84094.1"/>
    </source>
</evidence>
<dbReference type="EMBL" id="CP107941">
    <property type="protein sequence ID" value="WUI84094.1"/>
    <property type="molecule type" value="Genomic_DNA"/>
</dbReference>
<reference evidence="1 2" key="1">
    <citation type="submission" date="2022-10" db="EMBL/GenBank/DDBJ databases">
        <title>The complete genomes of actinobacterial strains from the NBC collection.</title>
        <authorList>
            <person name="Joergensen T.S."/>
            <person name="Alvarez Arevalo M."/>
            <person name="Sterndorff E.B."/>
            <person name="Faurdal D."/>
            <person name="Vuksanovic O."/>
            <person name="Mourched A.-S."/>
            <person name="Charusanti P."/>
            <person name="Shaw S."/>
            <person name="Blin K."/>
            <person name="Weber T."/>
        </authorList>
    </citation>
    <scope>NUCLEOTIDE SEQUENCE [LARGE SCALE GENOMIC DNA]</scope>
    <source>
        <strain evidence="1 2">NBC_00396</strain>
    </source>
</reference>
<dbReference type="Proteomes" id="UP001346877">
    <property type="component" value="Chromosome"/>
</dbReference>